<dbReference type="InterPro" id="IPR036737">
    <property type="entry name" value="OmpA-like_sf"/>
</dbReference>
<dbReference type="PANTHER" id="PTHR30329">
    <property type="entry name" value="STATOR ELEMENT OF FLAGELLAR MOTOR COMPLEX"/>
    <property type="match status" value="1"/>
</dbReference>
<dbReference type="PANTHER" id="PTHR30329:SF21">
    <property type="entry name" value="LIPOPROTEIN YIAD-RELATED"/>
    <property type="match status" value="1"/>
</dbReference>
<evidence type="ECO:0000256" key="2">
    <source>
        <dbReference type="ARBA" id="ARBA00023136"/>
    </source>
</evidence>
<dbReference type="RefSeq" id="WP_348641664.1">
    <property type="nucleotide sequence ID" value="NZ_CP132935.1"/>
</dbReference>
<dbReference type="InterPro" id="IPR006664">
    <property type="entry name" value="OMP_bac"/>
</dbReference>
<reference evidence="6" key="1">
    <citation type="submission" date="2023-08" db="EMBL/GenBank/DDBJ databases">
        <authorList>
            <person name="Messyasz A."/>
            <person name="Mannisto M.K."/>
            <person name="Kerkhof L.J."/>
            <person name="Haggblom M."/>
        </authorList>
    </citation>
    <scope>NUCLEOTIDE SEQUENCE</scope>
    <source>
        <strain evidence="6">M8UP39</strain>
    </source>
</reference>
<evidence type="ECO:0000256" key="4">
    <source>
        <dbReference type="PROSITE-ProRule" id="PRU00473"/>
    </source>
</evidence>
<dbReference type="InterPro" id="IPR006665">
    <property type="entry name" value="OmpA-like"/>
</dbReference>
<dbReference type="PRINTS" id="PR01021">
    <property type="entry name" value="OMPADOMAIN"/>
</dbReference>
<evidence type="ECO:0000256" key="1">
    <source>
        <dbReference type="ARBA" id="ARBA00004442"/>
    </source>
</evidence>
<dbReference type="Gene3D" id="3.30.1330.60">
    <property type="entry name" value="OmpA-like domain"/>
    <property type="match status" value="1"/>
</dbReference>
<dbReference type="PROSITE" id="PS51123">
    <property type="entry name" value="OMPA_2"/>
    <property type="match status" value="1"/>
</dbReference>
<dbReference type="CDD" id="cd07185">
    <property type="entry name" value="OmpA_C-like"/>
    <property type="match status" value="1"/>
</dbReference>
<dbReference type="AlphaFoldDB" id="A0AAU7Z815"/>
<gene>
    <name evidence="6" type="ORF">RBB81_03150</name>
</gene>
<evidence type="ECO:0000313" key="6">
    <source>
        <dbReference type="EMBL" id="XCB24650.1"/>
    </source>
</evidence>
<keyword evidence="2 4" id="KW-0472">Membrane</keyword>
<dbReference type="SUPFAM" id="SSF103088">
    <property type="entry name" value="OmpA-like"/>
    <property type="match status" value="1"/>
</dbReference>
<dbReference type="InterPro" id="IPR050330">
    <property type="entry name" value="Bact_OuterMem_StrucFunc"/>
</dbReference>
<reference evidence="6" key="2">
    <citation type="journal article" date="2024" name="Environ. Microbiol.">
        <title>Genome analysis and description of Tunturibacter gen. nov. expands the diversity of Terriglobia in tundra soils.</title>
        <authorList>
            <person name="Messyasz A."/>
            <person name="Mannisto M.K."/>
            <person name="Kerkhof L.J."/>
            <person name="Haggblom M.M."/>
        </authorList>
    </citation>
    <scope>NUCLEOTIDE SEQUENCE</scope>
    <source>
        <strain evidence="6">M8UP39</strain>
    </source>
</reference>
<accession>A0AAU7Z815</accession>
<keyword evidence="3" id="KW-0998">Cell outer membrane</keyword>
<protein>
    <submittedName>
        <fullName evidence="6">OmpA family protein</fullName>
    </submittedName>
</protein>
<organism evidence="6">
    <name type="scientific">Tunturiibacter gelidiferens</name>
    <dbReference type="NCBI Taxonomy" id="3069689"/>
    <lineage>
        <taxon>Bacteria</taxon>
        <taxon>Pseudomonadati</taxon>
        <taxon>Acidobacteriota</taxon>
        <taxon>Terriglobia</taxon>
        <taxon>Terriglobales</taxon>
        <taxon>Acidobacteriaceae</taxon>
        <taxon>Tunturiibacter</taxon>
    </lineage>
</organism>
<dbReference type="KEGG" id="tgi:RBB81_03150"/>
<sequence length="69" mass="7616">MEHAAQYLKENPSIRVQVGDYADGRGSAEYNLALGEERANAARNALIAAGVDADRIQVISYRKEANMHR</sequence>
<proteinExistence type="predicted"/>
<feature type="domain" description="OmpA-like" evidence="5">
    <location>
        <begin position="1"/>
        <end position="69"/>
    </location>
</feature>
<dbReference type="GO" id="GO:0009279">
    <property type="term" value="C:cell outer membrane"/>
    <property type="evidence" value="ECO:0007669"/>
    <property type="project" value="UniProtKB-SubCell"/>
</dbReference>
<evidence type="ECO:0000259" key="5">
    <source>
        <dbReference type="PROSITE" id="PS51123"/>
    </source>
</evidence>
<comment type="subcellular location">
    <subcellularLocation>
        <location evidence="1">Cell outer membrane</location>
    </subcellularLocation>
</comment>
<dbReference type="Pfam" id="PF00691">
    <property type="entry name" value="OmpA"/>
    <property type="match status" value="1"/>
</dbReference>
<name>A0AAU7Z815_9BACT</name>
<evidence type="ECO:0000256" key="3">
    <source>
        <dbReference type="ARBA" id="ARBA00023237"/>
    </source>
</evidence>
<dbReference type="EMBL" id="CP132938">
    <property type="protein sequence ID" value="XCB24650.1"/>
    <property type="molecule type" value="Genomic_DNA"/>
</dbReference>